<dbReference type="Gene3D" id="3.90.180.10">
    <property type="entry name" value="Medium-chain alcohol dehydrogenases, catalytic domain"/>
    <property type="match status" value="1"/>
</dbReference>
<dbReference type="InterPro" id="IPR011032">
    <property type="entry name" value="GroES-like_sf"/>
</dbReference>
<sequence>MADPEIREDEVLVQIWAAGVVVKVGSNAQRFKVGDEIYARSGFYTFGFSRIFRDITKPVLSLLLF</sequence>
<proteinExistence type="predicted"/>
<dbReference type="EMBL" id="RQHV01000059">
    <property type="protein sequence ID" value="TGN08711.1"/>
    <property type="molecule type" value="Genomic_DNA"/>
</dbReference>
<reference evidence="1" key="1">
    <citation type="journal article" date="2019" name="PLoS Negl. Trop. Dis.">
        <title>Revisiting the worldwide diversity of Leptospira species in the environment.</title>
        <authorList>
            <person name="Vincent A.T."/>
            <person name="Schiettekatte O."/>
            <person name="Bourhy P."/>
            <person name="Veyrier F.J."/>
            <person name="Picardeau M."/>
        </authorList>
    </citation>
    <scope>NUCLEOTIDE SEQUENCE [LARGE SCALE GENOMIC DNA]</scope>
    <source>
        <strain evidence="1">201400974</strain>
    </source>
</reference>
<dbReference type="AlphaFoldDB" id="A0A4R9LLT4"/>
<organism evidence="1 2">
    <name type="scientific">Leptospira ilyithenensis</name>
    <dbReference type="NCBI Taxonomy" id="2484901"/>
    <lineage>
        <taxon>Bacteria</taxon>
        <taxon>Pseudomonadati</taxon>
        <taxon>Spirochaetota</taxon>
        <taxon>Spirochaetia</taxon>
        <taxon>Leptospirales</taxon>
        <taxon>Leptospiraceae</taxon>
        <taxon>Leptospira</taxon>
    </lineage>
</organism>
<comment type="caution">
    <text evidence="1">The sequence shown here is derived from an EMBL/GenBank/DDBJ whole genome shotgun (WGS) entry which is preliminary data.</text>
</comment>
<name>A0A4R9LLT4_9LEPT</name>
<dbReference type="SUPFAM" id="SSF50129">
    <property type="entry name" value="GroES-like"/>
    <property type="match status" value="1"/>
</dbReference>
<protein>
    <submittedName>
        <fullName evidence="1">Uncharacterized protein</fullName>
    </submittedName>
</protein>
<evidence type="ECO:0000313" key="2">
    <source>
        <dbReference type="Proteomes" id="UP000298264"/>
    </source>
</evidence>
<dbReference type="Proteomes" id="UP000298264">
    <property type="component" value="Unassembled WGS sequence"/>
</dbReference>
<keyword evidence="2" id="KW-1185">Reference proteome</keyword>
<accession>A0A4R9LLT4</accession>
<gene>
    <name evidence="1" type="ORF">EHS11_13195</name>
</gene>
<evidence type="ECO:0000313" key="1">
    <source>
        <dbReference type="EMBL" id="TGN08711.1"/>
    </source>
</evidence>